<dbReference type="Proteomes" id="UP001500653">
    <property type="component" value="Unassembled WGS sequence"/>
</dbReference>
<dbReference type="PANTHER" id="PTHR39428">
    <property type="entry name" value="F420H(2)-DEPENDENT QUINONE REDUCTASE RV1261C"/>
    <property type="match status" value="1"/>
</dbReference>
<name>A0ABP4GQI1_9PSEU</name>
<evidence type="ECO:0000256" key="2">
    <source>
        <dbReference type="ARBA" id="ARBA00049106"/>
    </source>
</evidence>
<protein>
    <submittedName>
        <fullName evidence="4">Nitroreductase/quinone reductase family protein</fullName>
    </submittedName>
</protein>
<accession>A0ABP4GQI1</accession>
<evidence type="ECO:0000313" key="5">
    <source>
        <dbReference type="Proteomes" id="UP001500653"/>
    </source>
</evidence>
<evidence type="ECO:0000256" key="1">
    <source>
        <dbReference type="ARBA" id="ARBA00008710"/>
    </source>
</evidence>
<reference evidence="5" key="1">
    <citation type="journal article" date="2019" name="Int. J. Syst. Evol. Microbiol.">
        <title>The Global Catalogue of Microorganisms (GCM) 10K type strain sequencing project: providing services to taxonomists for standard genome sequencing and annotation.</title>
        <authorList>
            <consortium name="The Broad Institute Genomics Platform"/>
            <consortium name="The Broad Institute Genome Sequencing Center for Infectious Disease"/>
            <person name="Wu L."/>
            <person name="Ma J."/>
        </authorList>
    </citation>
    <scope>NUCLEOTIDE SEQUENCE [LARGE SCALE GENOMIC DNA]</scope>
    <source>
        <strain evidence="5">JCM 13023</strain>
    </source>
</reference>
<comment type="catalytic activity">
    <reaction evidence="2">
        <text>oxidized coenzyme F420-(gamma-L-Glu)(n) + a quinol + H(+) = reduced coenzyme F420-(gamma-L-Glu)(n) + a quinone</text>
        <dbReference type="Rhea" id="RHEA:39663"/>
        <dbReference type="Rhea" id="RHEA-COMP:12939"/>
        <dbReference type="Rhea" id="RHEA-COMP:14378"/>
        <dbReference type="ChEBI" id="CHEBI:15378"/>
        <dbReference type="ChEBI" id="CHEBI:24646"/>
        <dbReference type="ChEBI" id="CHEBI:132124"/>
        <dbReference type="ChEBI" id="CHEBI:133980"/>
        <dbReference type="ChEBI" id="CHEBI:139511"/>
    </reaction>
</comment>
<comment type="similarity">
    <text evidence="1">Belongs to the F420H(2)-dependent quinone reductase family.</text>
</comment>
<evidence type="ECO:0000313" key="4">
    <source>
        <dbReference type="EMBL" id="GAA1227975.1"/>
    </source>
</evidence>
<keyword evidence="5" id="KW-1185">Reference proteome</keyword>
<dbReference type="InterPro" id="IPR012349">
    <property type="entry name" value="Split_barrel_FMN-bd"/>
</dbReference>
<sequence length="213" mass="23166">MRNPLPAVARVLGRRRSLMKLAEGIVWADARLHRASRGRASLVGIAGLPSLRLITTGRRTGQPRENNLLYLPDRRAPDNETPGNETPGNEAPGNEAPGNETPDTRAAGRSGPRGTARGRAAPGTGGEAFVVTGSNWGRPHDPAWALNLRACPDARVLARGRDVAVRARELTGLDRDAMWRRLLAFWPGYGMERQQAGRDFPIFVLTPTGDRSR</sequence>
<gene>
    <name evidence="4" type="ORF">GCM10009676_07910</name>
</gene>
<organism evidence="4 5">
    <name type="scientific">Prauserella halophila</name>
    <dbReference type="NCBI Taxonomy" id="185641"/>
    <lineage>
        <taxon>Bacteria</taxon>
        <taxon>Bacillati</taxon>
        <taxon>Actinomycetota</taxon>
        <taxon>Actinomycetes</taxon>
        <taxon>Pseudonocardiales</taxon>
        <taxon>Pseudonocardiaceae</taxon>
        <taxon>Prauserella</taxon>
    </lineage>
</organism>
<dbReference type="InterPro" id="IPR004378">
    <property type="entry name" value="F420H2_quin_Rdtase"/>
</dbReference>
<dbReference type="Pfam" id="PF04075">
    <property type="entry name" value="F420H2_quin_red"/>
    <property type="match status" value="1"/>
</dbReference>
<proteinExistence type="inferred from homology"/>
<evidence type="ECO:0000256" key="3">
    <source>
        <dbReference type="SAM" id="MobiDB-lite"/>
    </source>
</evidence>
<dbReference type="Gene3D" id="2.30.110.10">
    <property type="entry name" value="Electron Transport, Fmn-binding Protein, Chain A"/>
    <property type="match status" value="2"/>
</dbReference>
<feature type="compositionally biased region" description="Low complexity" evidence="3">
    <location>
        <begin position="104"/>
        <end position="122"/>
    </location>
</feature>
<dbReference type="EMBL" id="BAAALN010000002">
    <property type="protein sequence ID" value="GAA1227975.1"/>
    <property type="molecule type" value="Genomic_DNA"/>
</dbReference>
<dbReference type="NCBIfam" id="TIGR00026">
    <property type="entry name" value="hi_GC_TIGR00026"/>
    <property type="match status" value="1"/>
</dbReference>
<feature type="region of interest" description="Disordered" evidence="3">
    <location>
        <begin position="56"/>
        <end position="126"/>
    </location>
</feature>
<comment type="caution">
    <text evidence="4">The sequence shown here is derived from an EMBL/GenBank/DDBJ whole genome shotgun (WGS) entry which is preliminary data.</text>
</comment>
<dbReference type="PANTHER" id="PTHR39428:SF1">
    <property type="entry name" value="F420H(2)-DEPENDENT QUINONE REDUCTASE RV1261C"/>
    <property type="match status" value="1"/>
</dbReference>